<dbReference type="STRING" id="77166.U4U4T4"/>
<dbReference type="PANTHER" id="PTHR11596">
    <property type="entry name" value="ALKALINE PHOSPHATASE"/>
    <property type="match status" value="1"/>
</dbReference>
<evidence type="ECO:0000256" key="1">
    <source>
        <dbReference type="ARBA" id="ARBA00012647"/>
    </source>
</evidence>
<dbReference type="GO" id="GO:0004035">
    <property type="term" value="F:alkaline phosphatase activity"/>
    <property type="evidence" value="ECO:0007669"/>
    <property type="project" value="UniProtKB-EC"/>
</dbReference>
<keyword evidence="2" id="KW-0460">Magnesium</keyword>
<dbReference type="OrthoDB" id="5818554at2759"/>
<dbReference type="InterPro" id="IPR001952">
    <property type="entry name" value="Alkaline_phosphatase"/>
</dbReference>
<dbReference type="Proteomes" id="UP000030742">
    <property type="component" value="Unassembled WGS sequence"/>
</dbReference>
<dbReference type="AlphaFoldDB" id="U4U4T4"/>
<dbReference type="SUPFAM" id="SSF53649">
    <property type="entry name" value="Alkaline phosphatase-like"/>
    <property type="match status" value="1"/>
</dbReference>
<keyword evidence="2" id="KW-0479">Metal-binding</keyword>
<reference evidence="3 4" key="1">
    <citation type="journal article" date="2013" name="Genome Biol.">
        <title>Draft genome of the mountain pine beetle, Dendroctonus ponderosae Hopkins, a major forest pest.</title>
        <authorList>
            <person name="Keeling C.I."/>
            <person name="Yuen M.M."/>
            <person name="Liao N.Y."/>
            <person name="Docking T.R."/>
            <person name="Chan S.K."/>
            <person name="Taylor G.A."/>
            <person name="Palmquist D.L."/>
            <person name="Jackman S.D."/>
            <person name="Nguyen A."/>
            <person name="Li M."/>
            <person name="Henderson H."/>
            <person name="Janes J.K."/>
            <person name="Zhao Y."/>
            <person name="Pandoh P."/>
            <person name="Moore R."/>
            <person name="Sperling F.A."/>
            <person name="Huber D.P."/>
            <person name="Birol I."/>
            <person name="Jones S.J."/>
            <person name="Bohlmann J."/>
        </authorList>
    </citation>
    <scope>NUCLEOTIDE SEQUENCE</scope>
</reference>
<evidence type="ECO:0000313" key="4">
    <source>
        <dbReference type="Proteomes" id="UP000030742"/>
    </source>
</evidence>
<dbReference type="EMBL" id="KB632109">
    <property type="protein sequence ID" value="ERL88894.1"/>
    <property type="molecule type" value="Genomic_DNA"/>
</dbReference>
<dbReference type="Gene3D" id="3.40.720.10">
    <property type="entry name" value="Alkaline Phosphatase, subunit A"/>
    <property type="match status" value="1"/>
</dbReference>
<accession>U4U4T4</accession>
<dbReference type="EC" id="3.1.3.1" evidence="1"/>
<dbReference type="Pfam" id="PF00245">
    <property type="entry name" value="Alk_phosphatase"/>
    <property type="match status" value="1"/>
</dbReference>
<organism evidence="3 4">
    <name type="scientific">Dendroctonus ponderosae</name>
    <name type="common">Mountain pine beetle</name>
    <dbReference type="NCBI Taxonomy" id="77166"/>
    <lineage>
        <taxon>Eukaryota</taxon>
        <taxon>Metazoa</taxon>
        <taxon>Ecdysozoa</taxon>
        <taxon>Arthropoda</taxon>
        <taxon>Hexapoda</taxon>
        <taxon>Insecta</taxon>
        <taxon>Pterygota</taxon>
        <taxon>Neoptera</taxon>
        <taxon>Endopterygota</taxon>
        <taxon>Coleoptera</taxon>
        <taxon>Polyphaga</taxon>
        <taxon>Cucujiformia</taxon>
        <taxon>Curculionidae</taxon>
        <taxon>Scolytinae</taxon>
        <taxon>Dendroctonus</taxon>
    </lineage>
</organism>
<feature type="binding site" evidence="2">
    <location>
        <position position="116"/>
    </location>
    <ligand>
        <name>Mg(2+)</name>
        <dbReference type="ChEBI" id="CHEBI:18420"/>
    </ligand>
</feature>
<proteinExistence type="predicted"/>
<evidence type="ECO:0000313" key="3">
    <source>
        <dbReference type="EMBL" id="ERL88894.1"/>
    </source>
</evidence>
<sequence length="117" mass="13272">VLLGGGRRHWLPKVAHDPELTKEEGRRLDGRNLIDDWMRDKKKRGLNAEYVWSKGNLEKIKPAEIDYLLGLFSYSHMDFEVDRDPGPSGDPSLADMTRTALSILLKNPKGFLLVVEG</sequence>
<dbReference type="PANTHER" id="PTHR11596:SF91">
    <property type="entry name" value="ALKALINE PHOSPHATASE-RELATED"/>
    <property type="match status" value="1"/>
</dbReference>
<name>U4U4T4_DENPD</name>
<comment type="cofactor">
    <cofactor evidence="2">
        <name>Mg(2+)</name>
        <dbReference type="ChEBI" id="CHEBI:18420"/>
    </cofactor>
    <text evidence="2">Binds 1 Mg(2+) ion.</text>
</comment>
<dbReference type="GO" id="GO:0046872">
    <property type="term" value="F:metal ion binding"/>
    <property type="evidence" value="ECO:0007669"/>
    <property type="project" value="UniProtKB-KW"/>
</dbReference>
<gene>
    <name evidence="3" type="ORF">D910_06275</name>
</gene>
<feature type="non-terminal residue" evidence="3">
    <location>
        <position position="1"/>
    </location>
</feature>
<evidence type="ECO:0000256" key="2">
    <source>
        <dbReference type="PIRSR" id="PIRSR601952-2"/>
    </source>
</evidence>
<dbReference type="InterPro" id="IPR017850">
    <property type="entry name" value="Alkaline_phosphatase_core_sf"/>
</dbReference>
<protein>
    <recommendedName>
        <fullName evidence="1">alkaline phosphatase</fullName>
        <ecNumber evidence="1">3.1.3.1</ecNumber>
    </recommendedName>
</protein>